<protein>
    <submittedName>
        <fullName evidence="1">Uncharacterized protein</fullName>
    </submittedName>
</protein>
<dbReference type="eggNOG" id="ENOG5031WV1">
    <property type="taxonomic scope" value="Bacteria"/>
</dbReference>
<proteinExistence type="predicted"/>
<reference evidence="2" key="1">
    <citation type="journal article" date="2007" name="Proc. Natl. Acad. Sci. U.S.A.">
        <title>Genome sequencing reveals complex secondary metabolome in the marine actinomycete Salinispora tropica.</title>
        <authorList>
            <person name="Udwary D.W."/>
            <person name="Zeigler L."/>
            <person name="Asolkar R.N."/>
            <person name="Singan V."/>
            <person name="Lapidus A."/>
            <person name="Fenical W."/>
            <person name="Jensen P.R."/>
            <person name="Moore B.S."/>
        </authorList>
    </citation>
    <scope>NUCLEOTIDE SEQUENCE [LARGE SCALE GENOMIC DNA]</scope>
    <source>
        <strain evidence="2">ATCC BAA-916 / DSM 44818 / CNB-440</strain>
    </source>
</reference>
<evidence type="ECO:0000313" key="2">
    <source>
        <dbReference type="Proteomes" id="UP000000235"/>
    </source>
</evidence>
<dbReference type="Proteomes" id="UP000000235">
    <property type="component" value="Chromosome"/>
</dbReference>
<sequence length="90" mass="9403">MGWGVTRTRPAGPITVGAAGGVMSIDCDECAGRADGCSGCLMTVLLEETVEFGAAEARAIEVFTRAGFDVQVLPEPQPAVRRPGCHRRVA</sequence>
<accession>A4X9X8</accession>
<dbReference type="HOGENOM" id="CLU_174732_0_0_11"/>
<gene>
    <name evidence="1" type="ordered locus">Strop_3284</name>
</gene>
<keyword evidence="2" id="KW-1185">Reference proteome</keyword>
<evidence type="ECO:0000313" key="1">
    <source>
        <dbReference type="EMBL" id="ABP55718.1"/>
    </source>
</evidence>
<dbReference type="STRING" id="369723.Strop_3284"/>
<organism evidence="1 2">
    <name type="scientific">Salinispora tropica (strain ATCC BAA-916 / DSM 44818 / JCM 13857 / NBRC 105044 / CNB-440)</name>
    <dbReference type="NCBI Taxonomy" id="369723"/>
    <lineage>
        <taxon>Bacteria</taxon>
        <taxon>Bacillati</taxon>
        <taxon>Actinomycetota</taxon>
        <taxon>Actinomycetes</taxon>
        <taxon>Micromonosporales</taxon>
        <taxon>Micromonosporaceae</taxon>
        <taxon>Salinispora</taxon>
    </lineage>
</organism>
<dbReference type="AlphaFoldDB" id="A4X9X8"/>
<dbReference type="EMBL" id="CP000667">
    <property type="protein sequence ID" value="ABP55718.1"/>
    <property type="molecule type" value="Genomic_DNA"/>
</dbReference>
<name>A4X9X8_SALTO</name>
<dbReference type="KEGG" id="stp:Strop_3284"/>